<protein>
    <recommendedName>
        <fullName evidence="1">TNase-like domain-containing protein</fullName>
    </recommendedName>
</protein>
<sequence length="88" mass="10712">MATNQLKKFINNRTIKCTSENKDRYNRYLSTCYLKKIDINSWLVKNGYAIAYRRYSKKYVLEEQHAEKNKLGIWQGTFQNPEEWRKKN</sequence>
<gene>
    <name evidence="2" type="ORF">METZ01_LOCUS102630</name>
</gene>
<dbReference type="InterPro" id="IPR016071">
    <property type="entry name" value="Staphylococal_nuclease_OB-fold"/>
</dbReference>
<dbReference type="AlphaFoldDB" id="A0A381WB64"/>
<dbReference type="EMBL" id="UINC01011260">
    <property type="protein sequence ID" value="SVA49776.1"/>
    <property type="molecule type" value="Genomic_DNA"/>
</dbReference>
<reference evidence="2" key="1">
    <citation type="submission" date="2018-05" db="EMBL/GenBank/DDBJ databases">
        <authorList>
            <person name="Lanie J.A."/>
            <person name="Ng W.-L."/>
            <person name="Kazmierczak K.M."/>
            <person name="Andrzejewski T.M."/>
            <person name="Davidsen T.M."/>
            <person name="Wayne K.J."/>
            <person name="Tettelin H."/>
            <person name="Glass J.I."/>
            <person name="Rusch D."/>
            <person name="Podicherti R."/>
            <person name="Tsui H.-C.T."/>
            <person name="Winkler M.E."/>
        </authorList>
    </citation>
    <scope>NUCLEOTIDE SEQUENCE</scope>
</reference>
<dbReference type="PANTHER" id="PTHR12302:SF26">
    <property type="entry name" value="BLR1266 PROTEIN"/>
    <property type="match status" value="1"/>
</dbReference>
<dbReference type="PANTHER" id="PTHR12302">
    <property type="entry name" value="EBNA2 BINDING PROTEIN P100"/>
    <property type="match status" value="1"/>
</dbReference>
<accession>A0A381WB64</accession>
<dbReference type="Pfam" id="PF00565">
    <property type="entry name" value="SNase"/>
    <property type="match status" value="1"/>
</dbReference>
<evidence type="ECO:0000313" key="2">
    <source>
        <dbReference type="EMBL" id="SVA49776.1"/>
    </source>
</evidence>
<dbReference type="InterPro" id="IPR035437">
    <property type="entry name" value="SNase_OB-fold_sf"/>
</dbReference>
<proteinExistence type="predicted"/>
<dbReference type="Gene3D" id="2.40.50.90">
    <property type="match status" value="1"/>
</dbReference>
<name>A0A381WB64_9ZZZZ</name>
<feature type="domain" description="TNase-like" evidence="1">
    <location>
        <begin position="2"/>
        <end position="75"/>
    </location>
</feature>
<evidence type="ECO:0000259" key="1">
    <source>
        <dbReference type="Pfam" id="PF00565"/>
    </source>
</evidence>
<dbReference type="SUPFAM" id="SSF50199">
    <property type="entry name" value="Staphylococcal nuclease"/>
    <property type="match status" value="1"/>
</dbReference>
<organism evidence="2">
    <name type="scientific">marine metagenome</name>
    <dbReference type="NCBI Taxonomy" id="408172"/>
    <lineage>
        <taxon>unclassified sequences</taxon>
        <taxon>metagenomes</taxon>
        <taxon>ecological metagenomes</taxon>
    </lineage>
</organism>